<gene>
    <name evidence="2" type="ORF">BJ878DRAFT_416646</name>
</gene>
<protein>
    <submittedName>
        <fullName evidence="2">Uncharacterized protein</fullName>
    </submittedName>
</protein>
<comment type="caution">
    <text evidence="2">The sequence shown here is derived from an EMBL/GenBank/DDBJ whole genome shotgun (WGS) entry which is preliminary data.</text>
</comment>
<feature type="non-terminal residue" evidence="2">
    <location>
        <position position="1"/>
    </location>
</feature>
<keyword evidence="3" id="KW-1185">Reference proteome</keyword>
<dbReference type="Proteomes" id="UP000887226">
    <property type="component" value="Unassembled WGS sequence"/>
</dbReference>
<accession>A0A9P7Z6P4</accession>
<dbReference type="AlphaFoldDB" id="A0A9P7Z6P4"/>
<dbReference type="SUPFAM" id="SSF52833">
    <property type="entry name" value="Thioredoxin-like"/>
    <property type="match status" value="1"/>
</dbReference>
<evidence type="ECO:0000313" key="3">
    <source>
        <dbReference type="Proteomes" id="UP000887226"/>
    </source>
</evidence>
<name>A0A9P7Z6P4_9HELO</name>
<proteinExistence type="predicted"/>
<sequence>NGFSTGIGYGYGPSSAVQAVDTQKSTSIITGSDYLSDILRKGQRLLDSVVMRYANGNPRYLQDADFHSTGRYQILVFLATDLLDASSVSCAAVAQICED</sequence>
<dbReference type="InterPro" id="IPR038220">
    <property type="entry name" value="PHOX_C_sf"/>
</dbReference>
<dbReference type="GO" id="GO:0016491">
    <property type="term" value="F:oxidoreductase activity"/>
    <property type="evidence" value="ECO:0007669"/>
    <property type="project" value="UniProtKB-KW"/>
</dbReference>
<evidence type="ECO:0000256" key="1">
    <source>
        <dbReference type="ARBA" id="ARBA00023002"/>
    </source>
</evidence>
<reference evidence="2" key="1">
    <citation type="journal article" date="2021" name="IMA Fungus">
        <title>Genomic characterization of three marine fungi, including Emericellopsis atlantica sp. nov. with signatures of a generalist lifestyle and marine biomass degradation.</title>
        <authorList>
            <person name="Hagestad O.C."/>
            <person name="Hou L."/>
            <person name="Andersen J.H."/>
            <person name="Hansen E.H."/>
            <person name="Altermark B."/>
            <person name="Li C."/>
            <person name="Kuhnert E."/>
            <person name="Cox R.J."/>
            <person name="Crous P.W."/>
            <person name="Spatafora J.W."/>
            <person name="Lail K."/>
            <person name="Amirebrahimi M."/>
            <person name="Lipzen A."/>
            <person name="Pangilinan J."/>
            <person name="Andreopoulos W."/>
            <person name="Hayes R.D."/>
            <person name="Ng V."/>
            <person name="Grigoriev I.V."/>
            <person name="Jackson S.A."/>
            <person name="Sutton T.D.S."/>
            <person name="Dobson A.D.W."/>
            <person name="Rama T."/>
        </authorList>
    </citation>
    <scope>NUCLEOTIDE SEQUENCE</scope>
    <source>
        <strain evidence="2">TRa3180A</strain>
    </source>
</reference>
<dbReference type="Gene3D" id="3.40.30.20">
    <property type="match status" value="1"/>
</dbReference>
<dbReference type="InterPro" id="IPR036249">
    <property type="entry name" value="Thioredoxin-like_sf"/>
</dbReference>
<keyword evidence="1" id="KW-0560">Oxidoreductase</keyword>
<evidence type="ECO:0000313" key="2">
    <source>
        <dbReference type="EMBL" id="KAG9246574.1"/>
    </source>
</evidence>
<organism evidence="2 3">
    <name type="scientific">Calycina marina</name>
    <dbReference type="NCBI Taxonomy" id="1763456"/>
    <lineage>
        <taxon>Eukaryota</taxon>
        <taxon>Fungi</taxon>
        <taxon>Dikarya</taxon>
        <taxon>Ascomycota</taxon>
        <taxon>Pezizomycotina</taxon>
        <taxon>Leotiomycetes</taxon>
        <taxon>Helotiales</taxon>
        <taxon>Pezizellaceae</taxon>
        <taxon>Calycina</taxon>
    </lineage>
</organism>
<dbReference type="EMBL" id="MU253799">
    <property type="protein sequence ID" value="KAG9246574.1"/>
    <property type="molecule type" value="Genomic_DNA"/>
</dbReference>